<evidence type="ECO:0000256" key="2">
    <source>
        <dbReference type="ARBA" id="ARBA00022771"/>
    </source>
</evidence>
<dbReference type="Pfam" id="PF13445">
    <property type="entry name" value="zf-RING_UBOX"/>
    <property type="match status" value="1"/>
</dbReference>
<dbReference type="SMART" id="SM00184">
    <property type="entry name" value="RING"/>
    <property type="match status" value="1"/>
</dbReference>
<organism evidence="6 7">
    <name type="scientific">Steinernema glaseri</name>
    <dbReference type="NCBI Taxonomy" id="37863"/>
    <lineage>
        <taxon>Eukaryota</taxon>
        <taxon>Metazoa</taxon>
        <taxon>Ecdysozoa</taxon>
        <taxon>Nematoda</taxon>
        <taxon>Chromadorea</taxon>
        <taxon>Rhabditida</taxon>
        <taxon>Tylenchina</taxon>
        <taxon>Panagrolaimomorpha</taxon>
        <taxon>Strongyloidoidea</taxon>
        <taxon>Steinernematidae</taxon>
        <taxon>Steinernema</taxon>
    </lineage>
</organism>
<accession>A0A1I7ZTP3</accession>
<evidence type="ECO:0000259" key="5">
    <source>
        <dbReference type="PROSITE" id="PS50089"/>
    </source>
</evidence>
<dbReference type="InterPro" id="IPR027370">
    <property type="entry name" value="Znf-RING_euk"/>
</dbReference>
<keyword evidence="3" id="KW-0862">Zinc</keyword>
<evidence type="ECO:0000313" key="6">
    <source>
        <dbReference type="Proteomes" id="UP000095287"/>
    </source>
</evidence>
<feature type="domain" description="RING-type" evidence="5">
    <location>
        <begin position="32"/>
        <end position="68"/>
    </location>
</feature>
<evidence type="ECO:0000256" key="4">
    <source>
        <dbReference type="PROSITE-ProRule" id="PRU00175"/>
    </source>
</evidence>
<reference evidence="7" key="1">
    <citation type="submission" date="2016-11" db="UniProtKB">
        <authorList>
            <consortium name="WormBaseParasite"/>
        </authorList>
    </citation>
    <scope>IDENTIFICATION</scope>
</reference>
<dbReference type="SUPFAM" id="SSF57850">
    <property type="entry name" value="RING/U-box"/>
    <property type="match status" value="1"/>
</dbReference>
<dbReference type="WBParaSite" id="L893_g2951.t1">
    <property type="protein sequence ID" value="L893_g2951.t1"/>
    <property type="gene ID" value="L893_g2951"/>
</dbReference>
<proteinExistence type="predicted"/>
<evidence type="ECO:0000256" key="3">
    <source>
        <dbReference type="ARBA" id="ARBA00022833"/>
    </source>
</evidence>
<keyword evidence="6" id="KW-1185">Reference proteome</keyword>
<keyword evidence="2 4" id="KW-0863">Zinc-finger</keyword>
<dbReference type="Gene3D" id="3.30.40.10">
    <property type="entry name" value="Zinc/RING finger domain, C3HC4 (zinc finger)"/>
    <property type="match status" value="1"/>
</dbReference>
<keyword evidence="1" id="KW-0479">Metal-binding</keyword>
<evidence type="ECO:0000313" key="7">
    <source>
        <dbReference type="WBParaSite" id="L893_g2951.t1"/>
    </source>
</evidence>
<dbReference type="InterPro" id="IPR017907">
    <property type="entry name" value="Znf_RING_CS"/>
</dbReference>
<sequence length="332" mass="37208">MVERNEVYGPSSDLQCALRFSLTMNFRQELTCPVCHQLYLNPVAIHCGHTLCKGCVPQHDDGCCPICQDPLNDDERQGLITVNHDIGQMVTRLLQEATQIPAVLTVHLDHVREVAAIKKMTTEARRVLIAESAHLRCELDAMKYQFAEDGRTLRQQLQHLENQAKSSADLFVARQAFAYHHADMARRLRLAAMCLKQPVDEHIAMPQQETHVTGSIPLRDIQGLVLCPESYARPITLICGFLQFSEARGLFIVIALTSSPCVTYLFKMGFFPHSTTTTTTVFVTAWTSWIARRPPLLASSHHLPSSFEELHYRLGLPQITVVVVIVITLSGA</sequence>
<dbReference type="PROSITE" id="PS50089">
    <property type="entry name" value="ZF_RING_2"/>
    <property type="match status" value="1"/>
</dbReference>
<dbReference type="InterPro" id="IPR001841">
    <property type="entry name" value="Znf_RING"/>
</dbReference>
<name>A0A1I7ZTP3_9BILA</name>
<dbReference type="InterPro" id="IPR013083">
    <property type="entry name" value="Znf_RING/FYVE/PHD"/>
</dbReference>
<dbReference type="PROSITE" id="PS00518">
    <property type="entry name" value="ZF_RING_1"/>
    <property type="match status" value="1"/>
</dbReference>
<dbReference type="GO" id="GO:0008270">
    <property type="term" value="F:zinc ion binding"/>
    <property type="evidence" value="ECO:0007669"/>
    <property type="project" value="UniProtKB-KW"/>
</dbReference>
<dbReference type="Proteomes" id="UP000095287">
    <property type="component" value="Unplaced"/>
</dbReference>
<protein>
    <submittedName>
        <fullName evidence="7">RING-type domain-containing protein</fullName>
    </submittedName>
</protein>
<dbReference type="AlphaFoldDB" id="A0A1I7ZTP3"/>
<evidence type="ECO:0000256" key="1">
    <source>
        <dbReference type="ARBA" id="ARBA00022723"/>
    </source>
</evidence>